<name>A0A319C0Y3_9EURO</name>
<organism evidence="2 3">
    <name type="scientific">Aspergillus uvarum CBS 121591</name>
    <dbReference type="NCBI Taxonomy" id="1448315"/>
    <lineage>
        <taxon>Eukaryota</taxon>
        <taxon>Fungi</taxon>
        <taxon>Dikarya</taxon>
        <taxon>Ascomycota</taxon>
        <taxon>Pezizomycotina</taxon>
        <taxon>Eurotiomycetes</taxon>
        <taxon>Eurotiomycetidae</taxon>
        <taxon>Eurotiales</taxon>
        <taxon>Aspergillaceae</taxon>
        <taxon>Aspergillus</taxon>
        <taxon>Aspergillus subgen. Circumdati</taxon>
    </lineage>
</organism>
<accession>A0A319C0Y3</accession>
<protein>
    <submittedName>
        <fullName evidence="2">Uncharacterized protein</fullName>
    </submittedName>
</protein>
<proteinExistence type="predicted"/>
<keyword evidence="3" id="KW-1185">Reference proteome</keyword>
<gene>
    <name evidence="2" type="ORF">BO82DRAFT_406202</name>
</gene>
<dbReference type="Proteomes" id="UP000248340">
    <property type="component" value="Unassembled WGS sequence"/>
</dbReference>
<sequence>MPAAQQQIIVNAGGRATILAPADNRPRALRKKDEKKIQKKRQARKGLESKAISGEALLREAERLERAAAAEEAEVKRKREKAAELRQKAEALSKGEDVGAALALRVKETRDEKGFHLVEVESARLDQEG</sequence>
<dbReference type="AlphaFoldDB" id="A0A319C0Y3"/>
<evidence type="ECO:0000313" key="3">
    <source>
        <dbReference type="Proteomes" id="UP000248340"/>
    </source>
</evidence>
<dbReference type="VEuPathDB" id="FungiDB:BO82DRAFT_406202"/>
<reference evidence="2 3" key="1">
    <citation type="submission" date="2016-12" db="EMBL/GenBank/DDBJ databases">
        <title>The genomes of Aspergillus section Nigri reveals drivers in fungal speciation.</title>
        <authorList>
            <consortium name="DOE Joint Genome Institute"/>
            <person name="Vesth T.C."/>
            <person name="Nybo J."/>
            <person name="Theobald S."/>
            <person name="Brandl J."/>
            <person name="Frisvad J.C."/>
            <person name="Nielsen K.F."/>
            <person name="Lyhne E.K."/>
            <person name="Kogle M.E."/>
            <person name="Kuo A."/>
            <person name="Riley R."/>
            <person name="Clum A."/>
            <person name="Nolan M."/>
            <person name="Lipzen A."/>
            <person name="Salamov A."/>
            <person name="Henrissat B."/>
            <person name="Wiebenga A."/>
            <person name="De Vries R.P."/>
            <person name="Grigoriev I.V."/>
            <person name="Mortensen U.H."/>
            <person name="Andersen M.R."/>
            <person name="Baker S.E."/>
        </authorList>
    </citation>
    <scope>NUCLEOTIDE SEQUENCE [LARGE SCALE GENOMIC DNA]</scope>
    <source>
        <strain evidence="2 3">CBS 121591</strain>
    </source>
</reference>
<evidence type="ECO:0000313" key="2">
    <source>
        <dbReference type="EMBL" id="PYH77450.1"/>
    </source>
</evidence>
<feature type="region of interest" description="Disordered" evidence="1">
    <location>
        <begin position="19"/>
        <end position="48"/>
    </location>
</feature>
<dbReference type="RefSeq" id="XP_025487650.1">
    <property type="nucleotide sequence ID" value="XM_025639551.1"/>
</dbReference>
<dbReference type="GeneID" id="37142293"/>
<dbReference type="OrthoDB" id="4510345at2759"/>
<evidence type="ECO:0000256" key="1">
    <source>
        <dbReference type="SAM" id="MobiDB-lite"/>
    </source>
</evidence>
<dbReference type="EMBL" id="KZ821741">
    <property type="protein sequence ID" value="PYH77450.1"/>
    <property type="molecule type" value="Genomic_DNA"/>
</dbReference>